<sequence length="146" mass="15782">MALEQTAGIPTTAEVRFRDAFHRLRDGRPRVLDPGAKITQNNVAREAGCDPSALKKSRFPSLVAEIQAVASKHEDAGAGLGIRQRPAASVCPGCIGLRAQVRETARQREAAMAALVLSDARVLELAQRVLELEGATSDEPHRRRPL</sequence>
<accession>A0A6V7FJG6</accession>
<keyword evidence="1" id="KW-0614">Plasmid</keyword>
<evidence type="ECO:0000313" key="2">
    <source>
        <dbReference type="Proteomes" id="UP000515406"/>
    </source>
</evidence>
<reference evidence="1 2" key="1">
    <citation type="submission" date="2020-07" db="EMBL/GenBank/DDBJ databases">
        <authorList>
            <person name="Pothier F. J."/>
        </authorList>
    </citation>
    <scope>NUCLEOTIDE SEQUENCE [LARGE SCALE GENOMIC DNA]</scope>
    <source>
        <strain evidence="1 2">CFBP 498</strain>
        <plasmid evidence="1 2">CFBP498_p224</plasmid>
    </source>
</reference>
<organism evidence="1 2">
    <name type="scientific">Xanthomonas hortorum pv. vitians</name>
    <dbReference type="NCBI Taxonomy" id="83224"/>
    <lineage>
        <taxon>Bacteria</taxon>
        <taxon>Pseudomonadati</taxon>
        <taxon>Pseudomonadota</taxon>
        <taxon>Gammaproteobacteria</taxon>
        <taxon>Lysobacterales</taxon>
        <taxon>Lysobacteraceae</taxon>
        <taxon>Xanthomonas</taxon>
    </lineage>
</organism>
<gene>
    <name evidence="1" type="ORF">CFBP498_49260</name>
</gene>
<dbReference type="EMBL" id="LR828258">
    <property type="protein sequence ID" value="CAD0363711.1"/>
    <property type="molecule type" value="Genomic_DNA"/>
</dbReference>
<dbReference type="Proteomes" id="UP000515406">
    <property type="component" value="Plasmid CFBP498_p224"/>
</dbReference>
<dbReference type="AlphaFoldDB" id="A0A6V7FJG6"/>
<protein>
    <submittedName>
        <fullName evidence="1">Uncharacterized protein</fullName>
    </submittedName>
</protein>
<name>A0A6V7FJG6_9XANT</name>
<keyword evidence="2" id="KW-1185">Reference proteome</keyword>
<proteinExistence type="predicted"/>
<geneLocation type="plasmid" evidence="1 2">
    <name>CFBP498_p224</name>
</geneLocation>
<dbReference type="EMBL" id="LR828258">
    <property type="protein sequence ID" value="CAD0363709.1"/>
    <property type="molecule type" value="Genomic_DNA"/>
</dbReference>
<evidence type="ECO:0000313" key="1">
    <source>
        <dbReference type="EMBL" id="CAD0363711.1"/>
    </source>
</evidence>